<dbReference type="InterPro" id="IPR051687">
    <property type="entry name" value="Peroxisomal_Beta-Oxidation"/>
</dbReference>
<evidence type="ECO:0000313" key="5">
    <source>
        <dbReference type="EMBL" id="KEI72575.1"/>
    </source>
</evidence>
<dbReference type="InterPro" id="IPR036291">
    <property type="entry name" value="NAD(P)-bd_dom_sf"/>
</dbReference>
<dbReference type="PRINTS" id="PR00080">
    <property type="entry name" value="SDRFAMILY"/>
</dbReference>
<evidence type="ECO:0000259" key="4">
    <source>
        <dbReference type="SMART" id="SM00822"/>
    </source>
</evidence>
<comment type="caution">
    <text evidence="5">The sequence shown here is derived from an EMBL/GenBank/DDBJ whole genome shotgun (WGS) entry which is preliminary data.</text>
</comment>
<evidence type="ECO:0000256" key="3">
    <source>
        <dbReference type="RuleBase" id="RU000363"/>
    </source>
</evidence>
<organism evidence="5 6">
    <name type="scientific">Endozoicomonas elysicola</name>
    <dbReference type="NCBI Taxonomy" id="305900"/>
    <lineage>
        <taxon>Bacteria</taxon>
        <taxon>Pseudomonadati</taxon>
        <taxon>Pseudomonadota</taxon>
        <taxon>Gammaproteobacteria</taxon>
        <taxon>Oceanospirillales</taxon>
        <taxon>Endozoicomonadaceae</taxon>
        <taxon>Endozoicomonas</taxon>
    </lineage>
</organism>
<protein>
    <submittedName>
        <fullName evidence="5">Short-chain dehydrogenase</fullName>
    </submittedName>
</protein>
<dbReference type="NCBIfam" id="NF005861">
    <property type="entry name" value="PRK07791.1"/>
    <property type="match status" value="1"/>
</dbReference>
<dbReference type="Gene3D" id="3.40.50.720">
    <property type="entry name" value="NAD(P)-binding Rossmann-like Domain"/>
    <property type="match status" value="1"/>
</dbReference>
<dbReference type="AlphaFoldDB" id="A0A081KEJ9"/>
<dbReference type="SUPFAM" id="SSF51735">
    <property type="entry name" value="NAD(P)-binding Rossmann-fold domains"/>
    <property type="match status" value="1"/>
</dbReference>
<dbReference type="InterPro" id="IPR057326">
    <property type="entry name" value="KR_dom"/>
</dbReference>
<keyword evidence="6" id="KW-1185">Reference proteome</keyword>
<dbReference type="EMBL" id="JOJP01000001">
    <property type="protein sequence ID" value="KEI72575.1"/>
    <property type="molecule type" value="Genomic_DNA"/>
</dbReference>
<dbReference type="InterPro" id="IPR020904">
    <property type="entry name" value="Sc_DH/Rdtase_CS"/>
</dbReference>
<proteinExistence type="inferred from homology"/>
<accession>A0A081KEJ9</accession>
<dbReference type="Pfam" id="PF00106">
    <property type="entry name" value="adh_short"/>
    <property type="match status" value="1"/>
</dbReference>
<gene>
    <name evidence="5" type="ORF">GV64_19215</name>
</gene>
<dbReference type="PANTHER" id="PTHR45024">
    <property type="entry name" value="DEHYDROGENASES, SHORT CHAIN"/>
    <property type="match status" value="1"/>
</dbReference>
<feature type="domain" description="Ketoreductase" evidence="4">
    <location>
        <begin position="7"/>
        <end position="200"/>
    </location>
</feature>
<dbReference type="InterPro" id="IPR002347">
    <property type="entry name" value="SDR_fam"/>
</dbReference>
<dbReference type="PANTHER" id="PTHR45024:SF2">
    <property type="entry name" value="SCP2 DOMAIN-CONTAINING PROTEIN"/>
    <property type="match status" value="1"/>
</dbReference>
<dbReference type="eggNOG" id="COG1028">
    <property type="taxonomic scope" value="Bacteria"/>
</dbReference>
<dbReference type="STRING" id="305900.GV64_19215"/>
<reference evidence="5 6" key="1">
    <citation type="submission" date="2014-06" db="EMBL/GenBank/DDBJ databases">
        <title>Whole Genome Sequences of Three Symbiotic Endozoicomonas Bacteria.</title>
        <authorList>
            <person name="Neave M.J."/>
            <person name="Apprill A."/>
            <person name="Voolstra C.R."/>
        </authorList>
    </citation>
    <scope>NUCLEOTIDE SEQUENCE [LARGE SCALE GENOMIC DNA]</scope>
    <source>
        <strain evidence="5 6">DSM 22380</strain>
    </source>
</reference>
<name>A0A081KEJ9_9GAMM</name>
<dbReference type="Proteomes" id="UP000027997">
    <property type="component" value="Unassembled WGS sequence"/>
</dbReference>
<dbReference type="SMART" id="SM00822">
    <property type="entry name" value="PKS_KR"/>
    <property type="match status" value="1"/>
</dbReference>
<dbReference type="FunFam" id="3.40.50.720:FF:000446">
    <property type="entry name" value="Short chain dehydrogenase"/>
    <property type="match status" value="1"/>
</dbReference>
<keyword evidence="2" id="KW-0560">Oxidoreductase</keyword>
<dbReference type="PRINTS" id="PR00081">
    <property type="entry name" value="GDHRDH"/>
</dbReference>
<dbReference type="PROSITE" id="PS00061">
    <property type="entry name" value="ADH_SHORT"/>
    <property type="match status" value="1"/>
</dbReference>
<dbReference type="GO" id="GO:0016491">
    <property type="term" value="F:oxidoreductase activity"/>
    <property type="evidence" value="ECO:0007669"/>
    <property type="project" value="UniProtKB-KW"/>
</dbReference>
<sequence length="291" mass="30434">MAICENRVVIVTGAGGGLGRAYALGFAAEGARVIVNDINEKAASDVVETIKEAGGDAVVNTNDITDYEESALIVKQAIDAFGDLHVVVNNAGICRDRMFASLSESDWDAVMAVHLKGHFCIASHAVKYWREQSKGGKAVSARIINTSSGAGLQGSIGQSNYAAAKGGIASLTLVQAAELARYGITSNGLAPAARTGMTEDVFADVMKKPEDGFDFFAPENVAPLVVWLGSEQSANVTGKLFEVEGGKISIADGWRRGPEKDKGARWEPSEVGSAVAELVAEAVPAQKVYGT</sequence>
<evidence type="ECO:0000313" key="6">
    <source>
        <dbReference type="Proteomes" id="UP000027997"/>
    </source>
</evidence>
<comment type="similarity">
    <text evidence="1 3">Belongs to the short-chain dehydrogenases/reductases (SDR) family.</text>
</comment>
<evidence type="ECO:0000256" key="1">
    <source>
        <dbReference type="ARBA" id="ARBA00006484"/>
    </source>
</evidence>
<evidence type="ECO:0000256" key="2">
    <source>
        <dbReference type="ARBA" id="ARBA00023002"/>
    </source>
</evidence>